<gene>
    <name evidence="7" type="ORF">PLXY2_LOCUS5087</name>
</gene>
<dbReference type="GO" id="GO:0004016">
    <property type="term" value="F:adenylate cyclase activity"/>
    <property type="evidence" value="ECO:0007669"/>
    <property type="project" value="TreeGrafter"/>
</dbReference>
<sequence>MNFRKSRHRSTRRYSISYSGTEKWRGNISRPSRKGPSFLNDSSDDEEEETELDQPDIENSWEQELFHASEDLTDTISDQDMEVKLTRKQTIILSTLLPDEILFTQNFTTTETRRFVGVLLMADVSGYTALSERYSSLGKAGTYRLTVTLNTYLGALIELIYDHGGDVLKFAGDAFLALWKTDKKSFLSHTIHQVIMCALVIQKSYASYETDAKVNLKVKLAISAGNLLFAPIGTGIDMNYIVYGLPVLEAKQAESVCTSGEVMLAATAWAHCYSRNYDYVVHSDGNVTIRAILYDPRDNDVSKPFLAVGSLRRPIKKHFTAVENLPESYWDASHKLNAVDQFKKCESLSLRKSILHAEKSNIGGSIRNFMIRPVLTQIDAHQPLEYLTEMRIVSVVFITLKPKQCPFPQLVTVVNNSYQITCDIVYKSMGCVNKIILFDKDVMILVVFGLRGFKHDSEAQVAIKCAYSIKKSVSALDGVIEVSIGVTTGQVYCGVVGHPLRREFTIIGSVVNKAARLMCYFRNKITCDETTYVKSKMSTNAFTLQPQPELRGISQPGKIFEYTEEIRVKELYNIGVIPPLLDRFDEMKVFTDWLVKSNTDNSVRQFDAILFIGESRIGKTRLLEWMARYARNDVYNVCYIALTSIHSATPYLGLSQIINKILNIKEPFTNFLKEEKIVNLLQAYDEDLCFLNNILKVRFAYYEGMHGLTDEQRQTKTKRIFNKFINCLNNPQVILLDDLHNLDMNSWEYISIMLKSPRIFTIFTLTHRMFTEVHRWMFAVFMSENIKKIRLGPLDSKWIPPLACQLLDVNAVPNDLCSALKTKCKGMPGLVESFIVHLFSCGALELQKMTKPELEQIMGTDMIQFPDHALLHPQALLATYQKALDQYLEEDYTEEYKVCTIIDKEELNTNINMQNNDAIIMIQIDSLTPYQQLLLKIASVIGDVFSRDLLENIMYENDSVTTARAIKRLFSMRIITCANITQVVPNKNGNLDETLNCNCPFEYDPVENNNLPKYAYCKIIKFKSKNLRRTCYELLPINQKKEFHARIVNYLENSKHKCLPCGGSIVVAQYMIYYSSEADGDRYSVFNENEDYYNESASYTSINDDNYRYSQSETGGKDVMQTRSETRGLNPNTKPDINCSILKSISEDFSLREVKRRSTKRVTLVDTEINPNTDEINIQDSFRNDDSRDIIHIYDQVRVLTEASRLQEWEALGLKDSILNTDNNAKLELINVKLEKNVSLTNFSMCTCTELNILIHEQLIFHAKNADLKKKALKFLIKYCQLNIIHNTSDSAFPILNEAEAIFYEIKSDLTKYGKRRFLGKIYALKAAAFLMDNNLSSAKYYTDHAAKLYGYNLHKVTDFIRVISAIRNSRYHSSADAITSDAVFYLNVASSVYLNLNEETIARTASQRAIHLIIQKDCGNIELFDALTNALLVEMERGCPEATAELDRVILNVLKNLPNAVAANELYSLGKLLLGVFRARIARAQLTLAMYAGYKAICLSRFLIADVISMEILPDLFYILLARRHILEAVTLAKDCFSFGKKRNDVAFETWYYALCIDLVLDAGFQLESPQEISRFAEYTISDGGNRSGQQRLITGLWTYWLRAQSDRLAKRFETKALEYAAKSDDECRDSLTTLISSLRLAEAMIESLAHKVEDLKKVVDLMELRSLADRELTVLEPDARRCKAVYPRWLLIRANCYHLSGRKSQAAACFAQALEEARKSHNRMEEATAVAASNHGPCLWLQNARSGRFMGWQAGAEKAKTSWHELMYKLTTSRQ</sequence>
<evidence type="ECO:0000256" key="4">
    <source>
        <dbReference type="SAM" id="Coils"/>
    </source>
</evidence>
<dbReference type="GO" id="GO:0035556">
    <property type="term" value="P:intracellular signal transduction"/>
    <property type="evidence" value="ECO:0007669"/>
    <property type="project" value="InterPro"/>
</dbReference>
<keyword evidence="3" id="KW-0456">Lyase</keyword>
<dbReference type="Gene3D" id="3.30.70.1230">
    <property type="entry name" value="Nucleotide cyclase"/>
    <property type="match status" value="2"/>
</dbReference>
<dbReference type="GO" id="GO:0005524">
    <property type="term" value="F:ATP binding"/>
    <property type="evidence" value="ECO:0007669"/>
    <property type="project" value="UniProtKB-KW"/>
</dbReference>
<reference evidence="7" key="1">
    <citation type="submission" date="2020-11" db="EMBL/GenBank/DDBJ databases">
        <authorList>
            <person name="Whiteford S."/>
        </authorList>
    </citation>
    <scope>NUCLEOTIDE SEQUENCE</scope>
</reference>
<dbReference type="PANTHER" id="PTHR16305">
    <property type="entry name" value="TESTICULAR SOLUBLE ADENYLYL CYCLASE"/>
    <property type="match status" value="1"/>
</dbReference>
<dbReference type="GO" id="GO:0005737">
    <property type="term" value="C:cytoplasm"/>
    <property type="evidence" value="ECO:0007669"/>
    <property type="project" value="TreeGrafter"/>
</dbReference>
<dbReference type="SUPFAM" id="SSF52540">
    <property type="entry name" value="P-loop containing nucleoside triphosphate hydrolases"/>
    <property type="match status" value="1"/>
</dbReference>
<feature type="compositionally biased region" description="Acidic residues" evidence="5">
    <location>
        <begin position="42"/>
        <end position="57"/>
    </location>
</feature>
<dbReference type="Pfam" id="PF00211">
    <property type="entry name" value="Guanylate_cyc"/>
    <property type="match status" value="2"/>
</dbReference>
<proteinExistence type="predicted"/>
<keyword evidence="4" id="KW-0175">Coiled coil</keyword>
<organism evidence="7 8">
    <name type="scientific">Plutella xylostella</name>
    <name type="common">Diamondback moth</name>
    <name type="synonym">Plutella maculipennis</name>
    <dbReference type="NCBI Taxonomy" id="51655"/>
    <lineage>
        <taxon>Eukaryota</taxon>
        <taxon>Metazoa</taxon>
        <taxon>Ecdysozoa</taxon>
        <taxon>Arthropoda</taxon>
        <taxon>Hexapoda</taxon>
        <taxon>Insecta</taxon>
        <taxon>Pterygota</taxon>
        <taxon>Neoptera</taxon>
        <taxon>Endopterygota</taxon>
        <taxon>Lepidoptera</taxon>
        <taxon>Glossata</taxon>
        <taxon>Ditrysia</taxon>
        <taxon>Yponomeutoidea</taxon>
        <taxon>Plutellidae</taxon>
        <taxon>Plutella</taxon>
    </lineage>
</organism>
<dbReference type="InterPro" id="IPR027417">
    <property type="entry name" value="P-loop_NTPase"/>
</dbReference>
<evidence type="ECO:0000256" key="1">
    <source>
        <dbReference type="ARBA" id="ARBA00022741"/>
    </source>
</evidence>
<keyword evidence="2" id="KW-0067">ATP-binding</keyword>
<protein>
    <submittedName>
        <fullName evidence="7">(diamondback moth) hypothetical protein</fullName>
    </submittedName>
</protein>
<name>A0A8S4EBV5_PLUXY</name>
<accession>A0A8S4EBV5</accession>
<dbReference type="SUPFAM" id="SSF55073">
    <property type="entry name" value="Nucleotide cyclase"/>
    <property type="match status" value="2"/>
</dbReference>
<dbReference type="Proteomes" id="UP000653454">
    <property type="component" value="Unassembled WGS sequence"/>
</dbReference>
<dbReference type="InterPro" id="IPR001054">
    <property type="entry name" value="A/G_cyclase"/>
</dbReference>
<evidence type="ECO:0000256" key="3">
    <source>
        <dbReference type="ARBA" id="ARBA00023239"/>
    </source>
</evidence>
<evidence type="ECO:0000313" key="7">
    <source>
        <dbReference type="EMBL" id="CAG9112833.1"/>
    </source>
</evidence>
<dbReference type="InterPro" id="IPR029787">
    <property type="entry name" value="Nucleotide_cyclase"/>
</dbReference>
<evidence type="ECO:0000256" key="2">
    <source>
        <dbReference type="ARBA" id="ARBA00022840"/>
    </source>
</evidence>
<comment type="caution">
    <text evidence="7">The sequence shown here is derived from an EMBL/GenBank/DDBJ whole genome shotgun (WGS) entry which is preliminary data.</text>
</comment>
<dbReference type="FunFam" id="3.30.70.1230:FF:000017">
    <property type="entry name" value="Adenylate cyclase type 10"/>
    <property type="match status" value="1"/>
</dbReference>
<feature type="region of interest" description="Disordered" evidence="5">
    <location>
        <begin position="22"/>
        <end position="57"/>
    </location>
</feature>
<dbReference type="CDD" id="cd07302">
    <property type="entry name" value="CHD"/>
    <property type="match status" value="2"/>
</dbReference>
<dbReference type="PANTHER" id="PTHR16305:SF28">
    <property type="entry name" value="GUANYLATE CYCLASE DOMAIN-CONTAINING PROTEIN"/>
    <property type="match status" value="1"/>
</dbReference>
<evidence type="ECO:0000256" key="5">
    <source>
        <dbReference type="SAM" id="MobiDB-lite"/>
    </source>
</evidence>
<feature type="domain" description="Guanylate cyclase" evidence="6">
    <location>
        <begin position="118"/>
        <end position="254"/>
    </location>
</feature>
<dbReference type="PROSITE" id="PS50125">
    <property type="entry name" value="GUANYLATE_CYCLASE_2"/>
    <property type="match status" value="2"/>
</dbReference>
<dbReference type="EMBL" id="CAJHNJ030000014">
    <property type="protein sequence ID" value="CAG9112833.1"/>
    <property type="molecule type" value="Genomic_DNA"/>
</dbReference>
<feature type="coiled-coil region" evidence="4">
    <location>
        <begin position="1640"/>
        <end position="1667"/>
    </location>
</feature>
<evidence type="ECO:0000313" key="8">
    <source>
        <dbReference type="Proteomes" id="UP000653454"/>
    </source>
</evidence>
<keyword evidence="1" id="KW-0547">Nucleotide-binding</keyword>
<dbReference type="GO" id="GO:0009190">
    <property type="term" value="P:cyclic nucleotide biosynthetic process"/>
    <property type="evidence" value="ECO:0007669"/>
    <property type="project" value="InterPro"/>
</dbReference>
<dbReference type="Gene3D" id="3.40.50.300">
    <property type="entry name" value="P-loop containing nucleotide triphosphate hydrolases"/>
    <property type="match status" value="1"/>
</dbReference>
<evidence type="ECO:0000259" key="6">
    <source>
        <dbReference type="PROSITE" id="PS50125"/>
    </source>
</evidence>
<feature type="domain" description="Guanylate cyclase" evidence="6">
    <location>
        <begin position="444"/>
        <end position="518"/>
    </location>
</feature>
<keyword evidence="8" id="KW-1185">Reference proteome</keyword>